<dbReference type="KEGG" id="mhu:Mhun_2272"/>
<keyword evidence="1" id="KW-0378">Hydrolase</keyword>
<dbReference type="InterPro" id="IPR020456">
    <property type="entry name" value="Acylphosphatase"/>
</dbReference>
<proteinExistence type="inferred from homology"/>
<comment type="catalytic activity">
    <reaction evidence="1">
        <text>an acyl phosphate + H2O = a carboxylate + phosphate + H(+)</text>
        <dbReference type="Rhea" id="RHEA:14965"/>
        <dbReference type="ChEBI" id="CHEBI:15377"/>
        <dbReference type="ChEBI" id="CHEBI:15378"/>
        <dbReference type="ChEBI" id="CHEBI:29067"/>
        <dbReference type="ChEBI" id="CHEBI:43474"/>
        <dbReference type="ChEBI" id="CHEBI:59918"/>
        <dbReference type="EC" id="3.6.1.7"/>
    </reaction>
</comment>
<sequence>MYIMSDSIRKQFHISVKGKVQRVGFRDKVEDIADSLELAGYVQNHSSKDVVIVIEGEEGKIAEAQI</sequence>
<organism evidence="4 5">
    <name type="scientific">Methanospirillum hungatei JF-1 (strain ATCC 27890 / DSM 864 / NBRC 100397 / JF-1)</name>
    <dbReference type="NCBI Taxonomy" id="323259"/>
    <lineage>
        <taxon>Archaea</taxon>
        <taxon>Methanobacteriati</taxon>
        <taxon>Methanobacteriota</taxon>
        <taxon>Stenosarchaea group</taxon>
        <taxon>Methanomicrobia</taxon>
        <taxon>Methanomicrobiales</taxon>
        <taxon>Methanospirillaceae</taxon>
        <taxon>Methanospirillum</taxon>
    </lineage>
</organism>
<gene>
    <name evidence="4" type="ordered locus">Mhun_2272</name>
</gene>
<feature type="active site" evidence="1">
    <location>
        <position position="26"/>
    </location>
</feature>
<evidence type="ECO:0000313" key="5">
    <source>
        <dbReference type="Proteomes" id="UP000001941"/>
    </source>
</evidence>
<protein>
    <recommendedName>
        <fullName evidence="1">acylphosphatase</fullName>
        <ecNumber evidence="1">3.6.1.7</ecNumber>
    </recommendedName>
</protein>
<dbReference type="AlphaFoldDB" id="Q2FT63"/>
<dbReference type="InParanoid" id="Q2FT63"/>
<reference evidence="5" key="1">
    <citation type="journal article" date="2016" name="Stand. Genomic Sci.">
        <title>Complete genome sequence of Methanospirillum hungatei type strain JF1.</title>
        <authorList>
            <person name="Gunsalus R.P."/>
            <person name="Cook L.E."/>
            <person name="Crable B."/>
            <person name="Rohlin L."/>
            <person name="McDonald E."/>
            <person name="Mouttaki H."/>
            <person name="Sieber J.R."/>
            <person name="Poweleit N."/>
            <person name="Zhou H."/>
            <person name="Lapidus A.L."/>
            <person name="Daligault H.E."/>
            <person name="Land M."/>
            <person name="Gilna P."/>
            <person name="Ivanova N."/>
            <person name="Kyrpides N."/>
            <person name="Culley D.E."/>
            <person name="McInerney M.J."/>
        </authorList>
    </citation>
    <scope>NUCLEOTIDE SEQUENCE [LARGE SCALE GENOMIC DNA]</scope>
    <source>
        <strain evidence="5">ATCC 27890 / DSM 864 / NBRC 100397 / JF-1</strain>
    </source>
</reference>
<dbReference type="EMBL" id="CP000254">
    <property type="protein sequence ID" value="ABD41977.1"/>
    <property type="molecule type" value="Genomic_DNA"/>
</dbReference>
<dbReference type="eggNOG" id="arCOG01674">
    <property type="taxonomic scope" value="Archaea"/>
</dbReference>
<keyword evidence="5" id="KW-1185">Reference proteome</keyword>
<dbReference type="Gene3D" id="3.30.70.100">
    <property type="match status" value="1"/>
</dbReference>
<evidence type="ECO:0000256" key="2">
    <source>
        <dbReference type="RuleBase" id="RU004168"/>
    </source>
</evidence>
<dbReference type="PROSITE" id="PS51160">
    <property type="entry name" value="ACYLPHOSPHATASE_3"/>
    <property type="match status" value="1"/>
</dbReference>
<dbReference type="GO" id="GO:0003998">
    <property type="term" value="F:acylphosphatase activity"/>
    <property type="evidence" value="ECO:0007669"/>
    <property type="project" value="UniProtKB-EC"/>
</dbReference>
<dbReference type="STRING" id="323259.Mhun_2272"/>
<dbReference type="EnsemblBacteria" id="ABD41977">
    <property type="protein sequence ID" value="ABD41977"/>
    <property type="gene ID" value="Mhun_2272"/>
</dbReference>
<evidence type="ECO:0000259" key="3">
    <source>
        <dbReference type="PROSITE" id="PS51160"/>
    </source>
</evidence>
<dbReference type="EC" id="3.6.1.7" evidence="1"/>
<dbReference type="Proteomes" id="UP000001941">
    <property type="component" value="Chromosome"/>
</dbReference>
<accession>Q2FT63</accession>
<feature type="domain" description="Acylphosphatase-like" evidence="3">
    <location>
        <begin position="11"/>
        <end position="66"/>
    </location>
</feature>
<dbReference type="HOGENOM" id="CLU_2820866_0_0_2"/>
<dbReference type="Pfam" id="PF00708">
    <property type="entry name" value="Acylphosphatase"/>
    <property type="match status" value="1"/>
</dbReference>
<dbReference type="PANTHER" id="PTHR47268">
    <property type="entry name" value="ACYLPHOSPHATASE"/>
    <property type="match status" value="1"/>
</dbReference>
<dbReference type="PANTHER" id="PTHR47268:SF4">
    <property type="entry name" value="ACYLPHOSPHATASE"/>
    <property type="match status" value="1"/>
</dbReference>
<dbReference type="InterPro" id="IPR036046">
    <property type="entry name" value="Acylphosphatase-like_dom_sf"/>
</dbReference>
<evidence type="ECO:0000313" key="4">
    <source>
        <dbReference type="EMBL" id="ABD41977.1"/>
    </source>
</evidence>
<dbReference type="SUPFAM" id="SSF54975">
    <property type="entry name" value="Acylphosphatase/BLUF domain-like"/>
    <property type="match status" value="1"/>
</dbReference>
<comment type="similarity">
    <text evidence="2">Belongs to the acylphosphatase family.</text>
</comment>
<evidence type="ECO:0000256" key="1">
    <source>
        <dbReference type="PROSITE-ProRule" id="PRU00520"/>
    </source>
</evidence>
<dbReference type="InterPro" id="IPR001792">
    <property type="entry name" value="Acylphosphatase-like_dom"/>
</dbReference>
<name>Q2FT63_METHJ</name>
<feature type="active site" evidence="1">
    <location>
        <position position="44"/>
    </location>
</feature>